<reference evidence="2" key="1">
    <citation type="submission" date="2015-04" db="EMBL/GenBank/DDBJ databases">
        <title>The genome sequence of the plant pathogenic Rhizarian Plasmodiophora brassicae reveals insights in its biotrophic life cycle and the origin of chitin synthesis.</title>
        <authorList>
            <person name="Schwelm A."/>
            <person name="Fogelqvist J."/>
            <person name="Knaust A."/>
            <person name="Julke S."/>
            <person name="Lilja T."/>
            <person name="Dhandapani V."/>
            <person name="Bonilla-Rosso G."/>
            <person name="Karlsson M."/>
            <person name="Shevchenko A."/>
            <person name="Choi S.R."/>
            <person name="Kim H.G."/>
            <person name="Park J.Y."/>
            <person name="Lim Y.P."/>
            <person name="Ludwig-Muller J."/>
            <person name="Dixelius C."/>
        </authorList>
    </citation>
    <scope>NUCLEOTIDE SEQUENCE</scope>
    <source>
        <tissue evidence="2">Potato root galls</tissue>
    </source>
</reference>
<organism evidence="2">
    <name type="scientific">Spongospora subterranea</name>
    <dbReference type="NCBI Taxonomy" id="70186"/>
    <lineage>
        <taxon>Eukaryota</taxon>
        <taxon>Sar</taxon>
        <taxon>Rhizaria</taxon>
        <taxon>Endomyxa</taxon>
        <taxon>Phytomyxea</taxon>
        <taxon>Plasmodiophorida</taxon>
        <taxon>Plasmodiophoridae</taxon>
        <taxon>Spongospora</taxon>
    </lineage>
</organism>
<feature type="signal peptide" evidence="1">
    <location>
        <begin position="1"/>
        <end position="26"/>
    </location>
</feature>
<evidence type="ECO:0000313" key="2">
    <source>
        <dbReference type="EMBL" id="CRZ03705.1"/>
    </source>
</evidence>
<accession>A0A0H5QNG2</accession>
<keyword evidence="1" id="KW-0732">Signal</keyword>
<proteinExistence type="predicted"/>
<protein>
    <submittedName>
        <fullName evidence="2">Uncharacterized protein</fullName>
    </submittedName>
</protein>
<evidence type="ECO:0000256" key="1">
    <source>
        <dbReference type="SAM" id="SignalP"/>
    </source>
</evidence>
<feature type="non-terminal residue" evidence="2">
    <location>
        <position position="1"/>
    </location>
</feature>
<sequence>RISFSEMSPLALLLLLSLTAIGFSAATNSGLESPDLNELPPVSRNCKSSDLEVNTDDSDLESKSRQLCAEFCKHMIRTTGKIGPESLRLKLLEFTLSLLSTEGIIFDDNSDTYILGETFPQDESTASMDPDREVLKDF</sequence>
<dbReference type="EMBL" id="HACM01003263">
    <property type="protein sequence ID" value="CRZ03705.1"/>
    <property type="molecule type" value="Transcribed_RNA"/>
</dbReference>
<dbReference type="AlphaFoldDB" id="A0A0H5QNG2"/>
<feature type="non-terminal residue" evidence="2">
    <location>
        <position position="138"/>
    </location>
</feature>
<name>A0A0H5QNG2_9EUKA</name>
<feature type="chain" id="PRO_5005223530" evidence="1">
    <location>
        <begin position="27"/>
        <end position="138"/>
    </location>
</feature>